<protein>
    <submittedName>
        <fullName evidence="2">Uncharacterized protein</fullName>
    </submittedName>
</protein>
<dbReference type="AlphaFoldDB" id="A0A8H6MVB5"/>
<reference evidence="2" key="1">
    <citation type="journal article" date="2020" name="Phytopathology">
        <title>Genome Sequence Resources of Colletotrichum truncatum, C. plurivorum, C. musicola, and C. sojae: Four Species Pathogenic to Soybean (Glycine max).</title>
        <authorList>
            <person name="Rogerio F."/>
            <person name="Boufleur T.R."/>
            <person name="Ciampi-Guillardi M."/>
            <person name="Sukno S.A."/>
            <person name="Thon M.R."/>
            <person name="Massola Junior N.S."/>
            <person name="Baroncelli R."/>
        </authorList>
    </citation>
    <scope>NUCLEOTIDE SEQUENCE</scope>
    <source>
        <strain evidence="2">LFN00145</strain>
    </source>
</reference>
<evidence type="ECO:0000313" key="2">
    <source>
        <dbReference type="EMBL" id="KAF6809506.1"/>
    </source>
</evidence>
<accession>A0A8H6MVB5</accession>
<keyword evidence="3" id="KW-1185">Reference proteome</keyword>
<gene>
    <name evidence="2" type="ORF">CPLU01_15493</name>
</gene>
<name>A0A8H6MVB5_9PEZI</name>
<proteinExistence type="predicted"/>
<sequence>MVLLLVEFRANHLPVFSKPAALPLGQPRPNFQSRSRLPSRRPTSSW</sequence>
<evidence type="ECO:0000313" key="3">
    <source>
        <dbReference type="Proteomes" id="UP000654918"/>
    </source>
</evidence>
<evidence type="ECO:0000256" key="1">
    <source>
        <dbReference type="SAM" id="MobiDB-lite"/>
    </source>
</evidence>
<comment type="caution">
    <text evidence="2">The sequence shown here is derived from an EMBL/GenBank/DDBJ whole genome shotgun (WGS) entry which is preliminary data.</text>
</comment>
<feature type="compositionally biased region" description="Low complexity" evidence="1">
    <location>
        <begin position="33"/>
        <end position="46"/>
    </location>
</feature>
<organism evidence="2 3">
    <name type="scientific">Colletotrichum plurivorum</name>
    <dbReference type="NCBI Taxonomy" id="2175906"/>
    <lineage>
        <taxon>Eukaryota</taxon>
        <taxon>Fungi</taxon>
        <taxon>Dikarya</taxon>
        <taxon>Ascomycota</taxon>
        <taxon>Pezizomycotina</taxon>
        <taxon>Sordariomycetes</taxon>
        <taxon>Hypocreomycetidae</taxon>
        <taxon>Glomerellales</taxon>
        <taxon>Glomerellaceae</taxon>
        <taxon>Colletotrichum</taxon>
        <taxon>Colletotrichum orchidearum species complex</taxon>
    </lineage>
</organism>
<feature type="region of interest" description="Disordered" evidence="1">
    <location>
        <begin position="24"/>
        <end position="46"/>
    </location>
</feature>
<dbReference type="EMBL" id="WIGO01000533">
    <property type="protein sequence ID" value="KAF6809506.1"/>
    <property type="molecule type" value="Genomic_DNA"/>
</dbReference>
<dbReference type="Proteomes" id="UP000654918">
    <property type="component" value="Unassembled WGS sequence"/>
</dbReference>